<comment type="similarity">
    <text evidence="1">Belongs to the PDE6D/unc-119 family.</text>
</comment>
<dbReference type="Proteomes" id="UP000006671">
    <property type="component" value="Unassembled WGS sequence"/>
</dbReference>
<dbReference type="InterPro" id="IPR014756">
    <property type="entry name" value="Ig_E-set"/>
</dbReference>
<dbReference type="EMBL" id="GG738868">
    <property type="protein sequence ID" value="EFC44448.1"/>
    <property type="molecule type" value="Genomic_DNA"/>
</dbReference>
<gene>
    <name evidence="3" type="ORF">NAEGRDRAFT_79752</name>
</gene>
<reference evidence="3 4" key="1">
    <citation type="journal article" date="2010" name="Cell">
        <title>The genome of Naegleria gruberi illuminates early eukaryotic versatility.</title>
        <authorList>
            <person name="Fritz-Laylin L.K."/>
            <person name="Prochnik S.E."/>
            <person name="Ginger M.L."/>
            <person name="Dacks J.B."/>
            <person name="Carpenter M.L."/>
            <person name="Field M.C."/>
            <person name="Kuo A."/>
            <person name="Paredez A."/>
            <person name="Chapman J."/>
            <person name="Pham J."/>
            <person name="Shu S."/>
            <person name="Neupane R."/>
            <person name="Cipriano M."/>
            <person name="Mancuso J."/>
            <person name="Tu H."/>
            <person name="Salamov A."/>
            <person name="Lindquist E."/>
            <person name="Shapiro H."/>
            <person name="Lucas S."/>
            <person name="Grigoriev I.V."/>
            <person name="Cande W.Z."/>
            <person name="Fulton C."/>
            <person name="Rokhsar D.S."/>
            <person name="Dawson S.C."/>
        </authorList>
    </citation>
    <scope>NUCLEOTIDE SEQUENCE [LARGE SCALE GENOMIC DNA]</scope>
    <source>
        <strain evidence="3 4">NEG-M</strain>
    </source>
</reference>
<dbReference type="GO" id="GO:0005737">
    <property type="term" value="C:cytoplasm"/>
    <property type="evidence" value="ECO:0007669"/>
    <property type="project" value="TreeGrafter"/>
</dbReference>
<keyword evidence="4" id="KW-1185">Reference proteome</keyword>
<dbReference type="InParanoid" id="D2VFE5"/>
<dbReference type="STRING" id="5762.D2VFE5"/>
<accession>D2VFE5</accession>
<dbReference type="VEuPathDB" id="AmoebaDB:NAEGRDRAFT_79752"/>
<dbReference type="Pfam" id="PF05351">
    <property type="entry name" value="GMP_PDE_delta"/>
    <property type="match status" value="1"/>
</dbReference>
<evidence type="ECO:0000259" key="2">
    <source>
        <dbReference type="Pfam" id="PF05351"/>
    </source>
</evidence>
<protein>
    <submittedName>
        <fullName evidence="3">Predicted protein</fullName>
    </submittedName>
</protein>
<dbReference type="PANTHER" id="PTHR12976:SF0">
    <property type="entry name" value="RETINAL ROD RHODOPSIN-SENSITIVE CGMP 3',5'-CYCLIC PHOSPHODIESTERASE SUBUNIT DELTA"/>
    <property type="match status" value="1"/>
</dbReference>
<dbReference type="OMA" id="STNTWQN"/>
<proteinExistence type="inferred from homology"/>
<dbReference type="InterPro" id="IPR037036">
    <property type="entry name" value="PDED_dom_sf"/>
</dbReference>
<dbReference type="KEGG" id="ngr:NAEGRDRAFT_79752"/>
<dbReference type="PANTHER" id="PTHR12976">
    <property type="entry name" value="RETINAL ROD RHODOPSIN-SENSITIVE CGMP 3',5'-CYCLIC PHOSPHODIESTERASE DELTA-SUBUNIT"/>
    <property type="match status" value="1"/>
</dbReference>
<organism evidence="4">
    <name type="scientific">Naegleria gruberi</name>
    <name type="common">Amoeba</name>
    <dbReference type="NCBI Taxonomy" id="5762"/>
    <lineage>
        <taxon>Eukaryota</taxon>
        <taxon>Discoba</taxon>
        <taxon>Heterolobosea</taxon>
        <taxon>Tetramitia</taxon>
        <taxon>Eutetramitia</taxon>
        <taxon>Vahlkampfiidae</taxon>
        <taxon>Naegleria</taxon>
    </lineage>
</organism>
<sequence>MSQILKIEKMKMASKSNVLWESNWSNSEQKGEIPIKIPKEILKCKQVQREIVFSCGQALKNLSLVQQVKLHGKDIERWDFDFGFVIPNSVNSWESVIEAAKEGTIGPEILSGNLTIDTAFYDGDKLIASNRVRVFYV</sequence>
<dbReference type="RefSeq" id="XP_002677192.1">
    <property type="nucleotide sequence ID" value="XM_002677146.1"/>
</dbReference>
<evidence type="ECO:0000313" key="4">
    <source>
        <dbReference type="Proteomes" id="UP000006671"/>
    </source>
</evidence>
<name>D2VFE5_NAEGR</name>
<dbReference type="eggNOG" id="KOG4038">
    <property type="taxonomic scope" value="Eukaryota"/>
</dbReference>
<dbReference type="GeneID" id="8848247"/>
<evidence type="ECO:0000256" key="1">
    <source>
        <dbReference type="ARBA" id="ARBA00008102"/>
    </source>
</evidence>
<dbReference type="Gene3D" id="2.70.50.40">
    <property type="entry name" value="GMP phosphodiesterase, delta subunit"/>
    <property type="match status" value="1"/>
</dbReference>
<evidence type="ECO:0000313" key="3">
    <source>
        <dbReference type="EMBL" id="EFC44448.1"/>
    </source>
</evidence>
<feature type="domain" description="GMP phosphodiesterase delta subunit" evidence="2">
    <location>
        <begin position="9"/>
        <end position="136"/>
    </location>
</feature>
<dbReference type="InterPro" id="IPR008015">
    <property type="entry name" value="PDED_dom"/>
</dbReference>
<dbReference type="SUPFAM" id="SSF81296">
    <property type="entry name" value="E set domains"/>
    <property type="match status" value="1"/>
</dbReference>
<dbReference type="AlphaFoldDB" id="D2VFE5"/>
<dbReference type="OrthoDB" id="10248777at2759"/>